<dbReference type="AlphaFoldDB" id="A0AAV5PEW4"/>
<dbReference type="GO" id="GO:0015421">
    <property type="term" value="F:ABC-type oligopeptide transporter activity"/>
    <property type="evidence" value="ECO:0007669"/>
    <property type="project" value="TreeGrafter"/>
</dbReference>
<name>A0AAV5PEW4_LACDE</name>
<reference evidence="1" key="1">
    <citation type="submission" date="2023-04" db="EMBL/GenBank/DDBJ databases">
        <title>Draft genome sequences of Lactobacillus delbrueckii subsp. bulgaricus ME-900 and ME-901 with improved acid tolerance.</title>
        <authorList>
            <person name="Ishida T."/>
            <person name="Yamamoto E."/>
            <person name="Koizumi A."/>
            <person name="Fujiwara S."/>
            <person name="Makino S."/>
            <person name="Kano H."/>
            <person name="Kimura K."/>
        </authorList>
    </citation>
    <scope>NUCLEOTIDE SEQUENCE</scope>
    <source>
        <strain evidence="1">ME-900</strain>
    </source>
</reference>
<gene>
    <name evidence="1" type="ORF">ME0900_06790</name>
</gene>
<dbReference type="PANTHER" id="PTHR43394:SF1">
    <property type="entry name" value="ATP-BINDING CASSETTE SUB-FAMILY B MEMBER 10, MITOCHONDRIAL"/>
    <property type="match status" value="1"/>
</dbReference>
<accession>A0AAV5PEW4</accession>
<organism evidence="1 2">
    <name type="scientific">Lactobacillus delbrueckii subsp. bulgaricus</name>
    <dbReference type="NCBI Taxonomy" id="1585"/>
    <lineage>
        <taxon>Bacteria</taxon>
        <taxon>Bacillati</taxon>
        <taxon>Bacillota</taxon>
        <taxon>Bacilli</taxon>
        <taxon>Lactobacillales</taxon>
        <taxon>Lactobacillaceae</taxon>
        <taxon>Lactobacillus</taxon>
    </lineage>
</organism>
<proteinExistence type="predicted"/>
<dbReference type="Gene3D" id="3.40.50.300">
    <property type="entry name" value="P-loop containing nucleotide triphosphate hydrolases"/>
    <property type="match status" value="1"/>
</dbReference>
<keyword evidence="1" id="KW-0812">Transmembrane</keyword>
<dbReference type="EMBL" id="BSWK01000007">
    <property type="protein sequence ID" value="GMB86306.1"/>
    <property type="molecule type" value="Genomic_DNA"/>
</dbReference>
<dbReference type="InterPro" id="IPR027417">
    <property type="entry name" value="P-loop_NTPase"/>
</dbReference>
<dbReference type="InterPro" id="IPR039421">
    <property type="entry name" value="Type_1_exporter"/>
</dbReference>
<dbReference type="Proteomes" id="UP001165243">
    <property type="component" value="Unassembled WGS sequence"/>
</dbReference>
<keyword evidence="1" id="KW-0472">Membrane</keyword>
<protein>
    <submittedName>
        <fullName evidence="1">ABC transporter, transmembrane region:ABC transporter</fullName>
    </submittedName>
</protein>
<evidence type="ECO:0000313" key="2">
    <source>
        <dbReference type="Proteomes" id="UP001165243"/>
    </source>
</evidence>
<dbReference type="PANTHER" id="PTHR43394">
    <property type="entry name" value="ATP-DEPENDENT PERMEASE MDL1, MITOCHONDRIAL"/>
    <property type="match status" value="1"/>
</dbReference>
<sequence length="94" mass="10694">MRFYELNSGKITIGGQDISKMKWSDLWTMFGMDRLMQGRTAFVIAHSLSTIRDADSIIVLKDGDIVEVGNHDSLMAKKGFYADLYQSQFEHGEE</sequence>
<evidence type="ECO:0000313" key="1">
    <source>
        <dbReference type="EMBL" id="GMB86306.1"/>
    </source>
</evidence>
<comment type="caution">
    <text evidence="1">The sequence shown here is derived from an EMBL/GenBank/DDBJ whole genome shotgun (WGS) entry which is preliminary data.</text>
</comment>
<dbReference type="SUPFAM" id="SSF52540">
    <property type="entry name" value="P-loop containing nucleoside triphosphate hydrolases"/>
    <property type="match status" value="1"/>
</dbReference>